<feature type="compositionally biased region" description="Pro residues" evidence="10">
    <location>
        <begin position="125"/>
        <end position="141"/>
    </location>
</feature>
<keyword evidence="7" id="KW-0965">Cell junction</keyword>
<dbReference type="GO" id="GO:0046872">
    <property type="term" value="F:metal ion binding"/>
    <property type="evidence" value="ECO:0007669"/>
    <property type="project" value="UniProtKB-KW"/>
</dbReference>
<sequence length="1232" mass="130929">MAAYNQYQSHPQAYQQPPVPGQAYDPRWYQRPPPAPQQQQQQQQQQAQGFQYTNQPVRQPYTDPRPQSQGFHPPPPPPPPANYAQFSHTPPSSFAPPPSSFAPPPSSYPHPQSTPTPGIQSRRPLPTPKARPESMPPPPRPLIQAPAPSRPAILTHSASLASVSPEPSSTSAFGTPASPSSSGVSGGRRPLPTPLLRSTKHASLDLRSGVAGPVSTGERPPSPVKSIIGMINGAEREREIERERGLPSSLTRRQTEVVRSTAGGGPTPPSTWSQSSGAIASNAPPLPNPHGDPDPPPSSPTKFVPLWKRNLPSASAVPAPTRNGTLGSERRSTVSGAPFSAPISARAPAVPTQNGYTRAESPSRPQPQPPHSFQPTQTQTNQSSPSRRPLPSSPNPSHSNALSRAGSLHQRVAASSGSDSEGVGEDISSPSDVSTDEDDFARGQGYGGRARAGRGGGEYEDEPITFADPRGDDARTPSPLYGIRDMPLRRGGGGGMNGISGDGQERAFPQTQSFSQTQTQIKTQAQAQAQARTKTRPARSATLPQPPSSFVTPSSASPSSPVPTAANSDAPQSLTLRFASMGLVQDQERGRERENGNTSPTRGSSPTRQQQQQQGYPSPFTRSESPTRNTGTMTPLSSPTRQGWPSTVPPLPRTPQIGAGNGIGNMPFFSVSGVSGPNVNGSPRVPPPPPPSSFARSPKPPVTNTGFSGNTNPSNSPKPTAQSQPRPSPFSQPSFTQSQFPQPPLPHTQQTSFPQQLTDRQRQKQRQRESEYVDLDDAPPPSLRRSPSPSPSITSSFATGYGGNLRGAEFVGEPPPRREWTPTMGGGGRGNADGNSVAGRWDQRRDASPTRRPQPPTQTQAQVPHIAFPDDHGDEHDSSDDGGFGPSITVSGPGGGVPSISVSGSGSGAPSISVSSPEPPSISFSVSPPDPGPPPSSISFSVPSPPRNGSANGTFGSRHTQIQQPQPPSSHPSKRILPPPPSSFPNNGSNAARPPPGTPARKGGLSCGGCNGPIIGRIVSAMNARWHPDCFRCMVCNELLEHVSSYEHEGRPYCHLDYHEAFAPRCFHCKTAIIDERFITLDDPALGTRTYHEQHFFCAECGDPFLAPSIPSHPSSQSLGGGTRLGDGGSRTGELSLEGDGEFADDDVGFTVYKGHPYCEACHVRLRMPKCKGCGRSIRDGERAVEALGGKWCWGCFVCESCHNPFEDPAFFLRDNKPFCEPCFSLILRNEV</sequence>
<dbReference type="HOGENOM" id="CLU_012202_0_0_1"/>
<dbReference type="OrthoDB" id="15567at2759"/>
<feature type="compositionally biased region" description="Pro residues" evidence="10">
    <location>
        <begin position="284"/>
        <end position="299"/>
    </location>
</feature>
<keyword evidence="6 9" id="KW-0862">Zinc</keyword>
<dbReference type="InterPro" id="IPR001781">
    <property type="entry name" value="Znf_LIM"/>
</dbReference>
<evidence type="ECO:0000256" key="1">
    <source>
        <dbReference type="ARBA" id="ARBA00004282"/>
    </source>
</evidence>
<dbReference type="GO" id="GO:0005737">
    <property type="term" value="C:cytoplasm"/>
    <property type="evidence" value="ECO:0007669"/>
    <property type="project" value="UniProtKB-SubCell"/>
</dbReference>
<feature type="compositionally biased region" description="Low complexity" evidence="10">
    <location>
        <begin position="373"/>
        <end position="403"/>
    </location>
</feature>
<feature type="compositionally biased region" description="Basic and acidic residues" evidence="10">
    <location>
        <begin position="759"/>
        <end position="771"/>
    </location>
</feature>
<feature type="compositionally biased region" description="Polar residues" evidence="10">
    <location>
        <begin position="596"/>
        <end position="608"/>
    </location>
</feature>
<accession>A0A0C9WCH0</accession>
<feature type="compositionally biased region" description="Gly residues" evidence="10">
    <location>
        <begin position="444"/>
        <end position="456"/>
    </location>
</feature>
<dbReference type="EMBL" id="KN839861">
    <property type="protein sequence ID" value="KIJ61632.1"/>
    <property type="molecule type" value="Genomic_DNA"/>
</dbReference>
<dbReference type="PANTHER" id="PTHR24207">
    <property type="entry name" value="ZYX102 PROTEIN"/>
    <property type="match status" value="1"/>
</dbReference>
<evidence type="ECO:0000256" key="5">
    <source>
        <dbReference type="ARBA" id="ARBA00022737"/>
    </source>
</evidence>
<dbReference type="SMART" id="SM00132">
    <property type="entry name" value="LIM"/>
    <property type="match status" value="3"/>
</dbReference>
<feature type="compositionally biased region" description="Pro residues" evidence="10">
    <location>
        <begin position="72"/>
        <end position="81"/>
    </location>
</feature>
<name>A0A0C9WCH0_9AGAM</name>
<dbReference type="CDD" id="cd08368">
    <property type="entry name" value="LIM"/>
    <property type="match status" value="3"/>
</dbReference>
<feature type="compositionally biased region" description="Low complexity" evidence="10">
    <location>
        <begin position="510"/>
        <end position="532"/>
    </location>
</feature>
<evidence type="ECO:0000256" key="3">
    <source>
        <dbReference type="ARBA" id="ARBA00022490"/>
    </source>
</evidence>
<feature type="compositionally biased region" description="Polar residues" evidence="10">
    <location>
        <begin position="947"/>
        <end position="960"/>
    </location>
</feature>
<dbReference type="SUPFAM" id="SSF57716">
    <property type="entry name" value="Glucocorticoid receptor-like (DNA-binding domain)"/>
    <property type="match status" value="4"/>
</dbReference>
<dbReference type="AlphaFoldDB" id="A0A0C9WCH0"/>
<evidence type="ECO:0000256" key="7">
    <source>
        <dbReference type="ARBA" id="ARBA00022949"/>
    </source>
</evidence>
<evidence type="ECO:0000313" key="12">
    <source>
        <dbReference type="EMBL" id="KIJ61632.1"/>
    </source>
</evidence>
<feature type="region of interest" description="Disordered" evidence="10">
    <location>
        <begin position="1"/>
        <end position="1003"/>
    </location>
</feature>
<evidence type="ECO:0000259" key="11">
    <source>
        <dbReference type="PROSITE" id="PS50023"/>
    </source>
</evidence>
<feature type="compositionally biased region" description="Basic and acidic residues" evidence="10">
    <location>
        <begin position="586"/>
        <end position="595"/>
    </location>
</feature>
<dbReference type="Pfam" id="PF00412">
    <property type="entry name" value="LIM"/>
    <property type="match status" value="2"/>
</dbReference>
<feature type="compositionally biased region" description="Gly residues" evidence="10">
    <location>
        <begin position="490"/>
        <end position="501"/>
    </location>
</feature>
<comment type="subcellular location">
    <subcellularLocation>
        <location evidence="1">Cell junction</location>
    </subcellularLocation>
    <subcellularLocation>
        <location evidence="2">Cytoplasm</location>
    </subcellularLocation>
</comment>
<feature type="compositionally biased region" description="Polar residues" evidence="10">
    <location>
        <begin position="270"/>
        <end position="279"/>
    </location>
</feature>
<feature type="compositionally biased region" description="Polar residues" evidence="10">
    <location>
        <begin position="1"/>
        <end position="15"/>
    </location>
</feature>
<dbReference type="FunFam" id="2.10.110.10:FF:000008">
    <property type="entry name" value="Paxillin isoform 1"/>
    <property type="match status" value="1"/>
</dbReference>
<keyword evidence="4 9" id="KW-0479">Metal-binding</keyword>
<gene>
    <name evidence="12" type="ORF">HYDPIDRAFT_115806</name>
</gene>
<dbReference type="PANTHER" id="PTHR24207:SF2">
    <property type="entry name" value="ZYX102 PROTEIN"/>
    <property type="match status" value="1"/>
</dbReference>
<feature type="compositionally biased region" description="Polar residues" evidence="10">
    <location>
        <begin position="702"/>
        <end position="721"/>
    </location>
</feature>
<feature type="compositionally biased region" description="Low complexity" evidence="10">
    <location>
        <begin position="37"/>
        <end position="48"/>
    </location>
</feature>
<evidence type="ECO:0000256" key="9">
    <source>
        <dbReference type="PROSITE-ProRule" id="PRU00125"/>
    </source>
</evidence>
<keyword evidence="8 9" id="KW-0440">LIM domain</keyword>
<evidence type="ECO:0000256" key="2">
    <source>
        <dbReference type="ARBA" id="ARBA00004496"/>
    </source>
</evidence>
<feature type="compositionally biased region" description="Pro residues" evidence="10">
    <location>
        <begin position="93"/>
        <end position="114"/>
    </location>
</feature>
<dbReference type="Proteomes" id="UP000053820">
    <property type="component" value="Unassembled WGS sequence"/>
</dbReference>
<evidence type="ECO:0000256" key="6">
    <source>
        <dbReference type="ARBA" id="ARBA00022833"/>
    </source>
</evidence>
<feature type="compositionally biased region" description="Low complexity" evidence="10">
    <location>
        <begin position="783"/>
        <end position="796"/>
    </location>
</feature>
<feature type="domain" description="LIM zinc-binding" evidence="11">
    <location>
        <begin position="1169"/>
        <end position="1230"/>
    </location>
</feature>
<proteinExistence type="predicted"/>
<feature type="compositionally biased region" description="Low complexity" evidence="10">
    <location>
        <begin position="548"/>
        <end position="565"/>
    </location>
</feature>
<feature type="domain" description="LIM zinc-binding" evidence="11">
    <location>
        <begin position="1005"/>
        <end position="1064"/>
    </location>
</feature>
<evidence type="ECO:0000256" key="4">
    <source>
        <dbReference type="ARBA" id="ARBA00022723"/>
    </source>
</evidence>
<reference evidence="12 13" key="1">
    <citation type="submission" date="2014-04" db="EMBL/GenBank/DDBJ databases">
        <title>Evolutionary Origins and Diversification of the Mycorrhizal Mutualists.</title>
        <authorList>
            <consortium name="DOE Joint Genome Institute"/>
            <consortium name="Mycorrhizal Genomics Consortium"/>
            <person name="Kohler A."/>
            <person name="Kuo A."/>
            <person name="Nagy L.G."/>
            <person name="Floudas D."/>
            <person name="Copeland A."/>
            <person name="Barry K.W."/>
            <person name="Cichocki N."/>
            <person name="Veneault-Fourrey C."/>
            <person name="LaButti K."/>
            <person name="Lindquist E.A."/>
            <person name="Lipzen A."/>
            <person name="Lundell T."/>
            <person name="Morin E."/>
            <person name="Murat C."/>
            <person name="Riley R."/>
            <person name="Ohm R."/>
            <person name="Sun H."/>
            <person name="Tunlid A."/>
            <person name="Henrissat B."/>
            <person name="Grigoriev I.V."/>
            <person name="Hibbett D.S."/>
            <person name="Martin F."/>
        </authorList>
    </citation>
    <scope>NUCLEOTIDE SEQUENCE [LARGE SCALE GENOMIC DNA]</scope>
    <source>
        <strain evidence="12 13">MD-312</strain>
    </source>
</reference>
<evidence type="ECO:0000256" key="8">
    <source>
        <dbReference type="ARBA" id="ARBA00023038"/>
    </source>
</evidence>
<feature type="compositionally biased region" description="Polar residues" evidence="10">
    <location>
        <begin position="566"/>
        <end position="575"/>
    </location>
</feature>
<feature type="compositionally biased region" description="Low complexity" evidence="10">
    <location>
        <begin position="722"/>
        <end position="740"/>
    </location>
</feature>
<feature type="compositionally biased region" description="Low complexity" evidence="10">
    <location>
        <begin position="174"/>
        <end position="190"/>
    </location>
</feature>
<dbReference type="PROSITE" id="PS00478">
    <property type="entry name" value="LIM_DOMAIN_1"/>
    <property type="match status" value="1"/>
</dbReference>
<protein>
    <recommendedName>
        <fullName evidence="11">LIM zinc-binding domain-containing protein</fullName>
    </recommendedName>
</protein>
<keyword evidence="5" id="KW-0677">Repeat</keyword>
<evidence type="ECO:0000313" key="13">
    <source>
        <dbReference type="Proteomes" id="UP000053820"/>
    </source>
</evidence>
<feature type="compositionally biased region" description="Polar residues" evidence="10">
    <location>
        <begin position="620"/>
        <end position="645"/>
    </location>
</feature>
<dbReference type="Gene3D" id="2.10.110.10">
    <property type="entry name" value="Cysteine Rich Protein"/>
    <property type="match status" value="3"/>
</dbReference>
<feature type="compositionally biased region" description="Low complexity" evidence="10">
    <location>
        <begin position="898"/>
        <end position="927"/>
    </location>
</feature>
<feature type="compositionally biased region" description="Basic and acidic residues" evidence="10">
    <location>
        <begin position="234"/>
        <end position="245"/>
    </location>
</feature>
<keyword evidence="3" id="KW-0963">Cytoplasm</keyword>
<feature type="compositionally biased region" description="Polar residues" evidence="10">
    <location>
        <begin position="156"/>
        <end position="173"/>
    </location>
</feature>
<dbReference type="PROSITE" id="PS50023">
    <property type="entry name" value="LIM_DOMAIN_2"/>
    <property type="match status" value="2"/>
</dbReference>
<organism evidence="12 13">
    <name type="scientific">Hydnomerulius pinastri MD-312</name>
    <dbReference type="NCBI Taxonomy" id="994086"/>
    <lineage>
        <taxon>Eukaryota</taxon>
        <taxon>Fungi</taxon>
        <taxon>Dikarya</taxon>
        <taxon>Basidiomycota</taxon>
        <taxon>Agaricomycotina</taxon>
        <taxon>Agaricomycetes</taxon>
        <taxon>Agaricomycetidae</taxon>
        <taxon>Boletales</taxon>
        <taxon>Boletales incertae sedis</taxon>
        <taxon>Leucogyrophana</taxon>
    </lineage>
</organism>
<evidence type="ECO:0000256" key="10">
    <source>
        <dbReference type="SAM" id="MobiDB-lite"/>
    </source>
</evidence>
<dbReference type="GO" id="GO:0030695">
    <property type="term" value="F:GTPase regulator activity"/>
    <property type="evidence" value="ECO:0007669"/>
    <property type="project" value="UniProtKB-ARBA"/>
</dbReference>
<feature type="compositionally biased region" description="Low complexity" evidence="10">
    <location>
        <begin position="412"/>
        <end position="429"/>
    </location>
</feature>
<keyword evidence="13" id="KW-1185">Reference proteome</keyword>